<accession>A0A0A1T1C4</accession>
<reference evidence="3 4" key="1">
    <citation type="journal article" date="2015" name="Genome Announc.">
        <title>Draft Genome Sequence and Gene Annotation of the Entomopathogenic Fungus Verticillium hemipterigenum.</title>
        <authorList>
            <person name="Horn F."/>
            <person name="Habel A."/>
            <person name="Scharf D.H."/>
            <person name="Dworschak J."/>
            <person name="Brakhage A.A."/>
            <person name="Guthke R."/>
            <person name="Hertweck C."/>
            <person name="Linde J."/>
        </authorList>
    </citation>
    <scope>NUCLEOTIDE SEQUENCE [LARGE SCALE GENOMIC DNA]</scope>
</reference>
<evidence type="ECO:0000313" key="4">
    <source>
        <dbReference type="Proteomes" id="UP000039046"/>
    </source>
</evidence>
<feature type="compositionally biased region" description="Low complexity" evidence="1">
    <location>
        <begin position="221"/>
        <end position="231"/>
    </location>
</feature>
<feature type="compositionally biased region" description="Low complexity" evidence="1">
    <location>
        <begin position="136"/>
        <end position="145"/>
    </location>
</feature>
<dbReference type="STRING" id="1531966.A0A0A1T1C4"/>
<feature type="region of interest" description="Disordered" evidence="1">
    <location>
        <begin position="1"/>
        <end position="35"/>
    </location>
</feature>
<dbReference type="EMBL" id="CDHN01000002">
    <property type="protein sequence ID" value="CEJ87609.1"/>
    <property type="molecule type" value="Genomic_DNA"/>
</dbReference>
<name>A0A0A1T1C4_9HYPO</name>
<feature type="compositionally biased region" description="Basic and acidic residues" evidence="1">
    <location>
        <begin position="252"/>
        <end position="274"/>
    </location>
</feature>
<dbReference type="Pfam" id="PF08457">
    <property type="entry name" value="Sfi1"/>
    <property type="match status" value="1"/>
</dbReference>
<protein>
    <recommendedName>
        <fullName evidence="2">Sfi1 spindle body domain-containing protein</fullName>
    </recommendedName>
</protein>
<organism evidence="3 4">
    <name type="scientific">[Torrubiella] hemipterigena</name>
    <dbReference type="NCBI Taxonomy" id="1531966"/>
    <lineage>
        <taxon>Eukaryota</taxon>
        <taxon>Fungi</taxon>
        <taxon>Dikarya</taxon>
        <taxon>Ascomycota</taxon>
        <taxon>Pezizomycotina</taxon>
        <taxon>Sordariomycetes</taxon>
        <taxon>Hypocreomycetidae</taxon>
        <taxon>Hypocreales</taxon>
        <taxon>Clavicipitaceae</taxon>
        <taxon>Clavicipitaceae incertae sedis</taxon>
        <taxon>'Torrubiella' clade</taxon>
    </lineage>
</organism>
<feature type="domain" description="Sfi1 spindle body" evidence="2">
    <location>
        <begin position="310"/>
        <end position="557"/>
    </location>
</feature>
<dbReference type="Proteomes" id="UP000039046">
    <property type="component" value="Unassembled WGS sequence"/>
</dbReference>
<keyword evidence="4" id="KW-1185">Reference proteome</keyword>
<feature type="compositionally biased region" description="Basic and acidic residues" evidence="1">
    <location>
        <begin position="179"/>
        <end position="199"/>
    </location>
</feature>
<dbReference type="InterPro" id="IPR013665">
    <property type="entry name" value="Sfi1_dom"/>
</dbReference>
<proteinExistence type="predicted"/>
<feature type="compositionally biased region" description="Low complexity" evidence="1">
    <location>
        <begin position="275"/>
        <end position="291"/>
    </location>
</feature>
<feature type="region of interest" description="Disordered" evidence="1">
    <location>
        <begin position="214"/>
        <end position="235"/>
    </location>
</feature>
<dbReference type="HOGENOM" id="CLU_296830_0_0_1"/>
<feature type="region of interest" description="Disordered" evidence="1">
    <location>
        <begin position="252"/>
        <end position="316"/>
    </location>
</feature>
<evidence type="ECO:0000259" key="2">
    <source>
        <dbReference type="Pfam" id="PF08457"/>
    </source>
</evidence>
<sequence length="866" mass="99606">MADLEYKTLQRGQSLGRDFRSGSPEANKADDDEPYFSNDDIRIMHEICVRAQDDYEALPDPKPTFSKVVFNAYHEILESYGITPEKEDPRASLLFLVVGESGPLSLPERYELVLGRKRIALDFGETTVDTSLQSQRTATSVSTESSEVRTKLPKEQGNAVIEDSREPPQWQERARKRREARELQRQQDKEHFEASGRDIELVRKQSDELMRRVDEAKQRADATSAASSTISLQDAEASAEFRERLVRRHQEFRNERQASALRQERNAERRRQQSAERQATSPRRSSRGSSPVNRDEDIWMTQADLSRRPQTPEEVSKSLFEKAGRAREIFLASKYFNVWAERTATRLEREAVARRHMIRFRCFQGWSKTPASLLPAAQHLTTLTAVEKLKRATVTQELQLSSASSAVAQGRLIDRAKGCLNRWHCHLNERTTLANAVSQTVNGALTAWANHTRDGSTRVADNTKLLQRHQIQRDFIKWSSKASQFSRWVRACREASDAEKILATADTWYNFNQEMGAAKSFKAGILDDKRQQAVNLWRLQTRESAFRGKVEYLRALRSVQRWQQSAQSNVGRDILAASYFKAQSATATLQQWRKGAKVAPKLARFAARSQTYIAAHKLLDTLENEHKRVVQKKKDTIRLVMRIQYKAASARRKRRLFDSSLNKWVSLATDLERQTQSATSEAAQHSRHRKTVTFDTWAIMGYVNQLRRETARRSEANRTIDKWATVATVSNNVGSDARHYHYQTLTRDNLRVWSRSNLQNSGQHHTASKVREQHDNELRRRRFYQWRLWRSDKARPSYLPGSAPPANFRSSRGSRFKNLSYNPMNRSLQTAVDTPTRWTGNARPLASLSEAAPPFSGRRTLYSKRV</sequence>
<dbReference type="OrthoDB" id="5215300at2759"/>
<evidence type="ECO:0000313" key="3">
    <source>
        <dbReference type="EMBL" id="CEJ87609.1"/>
    </source>
</evidence>
<feature type="compositionally biased region" description="Basic and acidic residues" evidence="1">
    <location>
        <begin position="305"/>
        <end position="316"/>
    </location>
</feature>
<dbReference type="AlphaFoldDB" id="A0A0A1T1C4"/>
<evidence type="ECO:0000256" key="1">
    <source>
        <dbReference type="SAM" id="MobiDB-lite"/>
    </source>
</evidence>
<gene>
    <name evidence="3" type="ORF">VHEMI04464</name>
</gene>
<feature type="region of interest" description="Disordered" evidence="1">
    <location>
        <begin position="129"/>
        <end position="199"/>
    </location>
</feature>